<dbReference type="GO" id="GO:0008833">
    <property type="term" value="F:deoxyribonuclease IV (phage-T4-induced) activity"/>
    <property type="evidence" value="ECO:0007669"/>
    <property type="project" value="InterPro"/>
</dbReference>
<dbReference type="CDD" id="cd22324">
    <property type="entry name" value="Endonuclease_I"/>
    <property type="match status" value="1"/>
</dbReference>
<dbReference type="EMBL" id="LR797443">
    <property type="protein sequence ID" value="CAB4217485.1"/>
    <property type="molecule type" value="Genomic_DNA"/>
</dbReference>
<organism evidence="1">
    <name type="scientific">uncultured Caudovirales phage</name>
    <dbReference type="NCBI Taxonomy" id="2100421"/>
    <lineage>
        <taxon>Viruses</taxon>
        <taxon>Duplodnaviria</taxon>
        <taxon>Heunggongvirae</taxon>
        <taxon>Uroviricota</taxon>
        <taxon>Caudoviricetes</taxon>
        <taxon>Peduoviridae</taxon>
        <taxon>Maltschvirus</taxon>
        <taxon>Maltschvirus maltsch</taxon>
    </lineage>
</organism>
<evidence type="ECO:0000313" key="1">
    <source>
        <dbReference type="EMBL" id="CAB4217485.1"/>
    </source>
</evidence>
<keyword evidence="1" id="KW-0378">Hydrolase</keyword>
<dbReference type="Pfam" id="PF05367">
    <property type="entry name" value="Phage_endo_I"/>
    <property type="match status" value="1"/>
</dbReference>
<accession>A0A6J5SQE3</accession>
<dbReference type="SUPFAM" id="SSF52980">
    <property type="entry name" value="Restriction endonuclease-like"/>
    <property type="match status" value="1"/>
</dbReference>
<dbReference type="GO" id="GO:0016032">
    <property type="term" value="P:viral process"/>
    <property type="evidence" value="ECO:0007669"/>
    <property type="project" value="InterPro"/>
</dbReference>
<keyword evidence="1" id="KW-0540">Nuclease</keyword>
<protein>
    <submittedName>
        <fullName evidence="1">Endonuclease I</fullName>
    </submittedName>
</protein>
<proteinExistence type="predicted"/>
<dbReference type="InterPro" id="IPR011335">
    <property type="entry name" value="Restrct_endonuc-II-like"/>
</dbReference>
<reference evidence="1" key="1">
    <citation type="submission" date="2020-05" db="EMBL/GenBank/DDBJ databases">
        <authorList>
            <person name="Chiriac C."/>
            <person name="Salcher M."/>
            <person name="Ghai R."/>
            <person name="Kavagutti S V."/>
        </authorList>
    </citation>
    <scope>NUCLEOTIDE SEQUENCE</scope>
</reference>
<dbReference type="Gene3D" id="3.40.91.30">
    <property type="match status" value="1"/>
</dbReference>
<keyword evidence="1" id="KW-0255">Endonuclease</keyword>
<sequence length="163" mass="18684">MPKPKYNAYAEGHRSGLEDAFRDLCDKEGLHVEYEANSLPFTTPPQKRRYHPDWKVSDKCYLETKGKFTAQDRKKAVLVKEQHPDVRILYVFQRSKNTLSKSSKTTYGDWCDKAGIEWCTFSDTTYWQDYIRTNGSSEGTKLESKPKAVRSVSTKKAATVGTT</sequence>
<name>A0A6J5SQE3_9CAUD</name>
<dbReference type="GO" id="GO:0015074">
    <property type="term" value="P:DNA integration"/>
    <property type="evidence" value="ECO:0007669"/>
    <property type="project" value="InterPro"/>
</dbReference>
<gene>
    <name evidence="1" type="ORF">UFOVP1590_52</name>
</gene>
<dbReference type="InterPro" id="IPR008029">
    <property type="entry name" value="Phage_T7_Gp3_endoDNaseI"/>
</dbReference>